<dbReference type="Proteomes" id="UP001596098">
    <property type="component" value="Unassembled WGS sequence"/>
</dbReference>
<organism evidence="8 9">
    <name type="scientific">Nocardioides yefusunii</name>
    <dbReference type="NCBI Taxonomy" id="2500546"/>
    <lineage>
        <taxon>Bacteria</taxon>
        <taxon>Bacillati</taxon>
        <taxon>Actinomycetota</taxon>
        <taxon>Actinomycetes</taxon>
        <taxon>Propionibacteriales</taxon>
        <taxon>Nocardioidaceae</taxon>
        <taxon>Nocardioides</taxon>
    </lineage>
</organism>
<gene>
    <name evidence="8" type="ORF">ACFPWU_10120</name>
</gene>
<comment type="caution">
    <text evidence="8">The sequence shown here is derived from an EMBL/GenBank/DDBJ whole genome shotgun (WGS) entry which is preliminary data.</text>
</comment>
<evidence type="ECO:0000256" key="1">
    <source>
        <dbReference type="ARBA" id="ARBA00004141"/>
    </source>
</evidence>
<proteinExistence type="inferred from homology"/>
<dbReference type="InterPro" id="IPR051790">
    <property type="entry name" value="Cytochrome_c-biogenesis_DsbD"/>
</dbReference>
<keyword evidence="5 6" id="KW-0472">Membrane</keyword>
<feature type="transmembrane region" description="Helical" evidence="6">
    <location>
        <begin position="70"/>
        <end position="95"/>
    </location>
</feature>
<feature type="transmembrane region" description="Helical" evidence="6">
    <location>
        <begin position="14"/>
        <end position="38"/>
    </location>
</feature>
<feature type="domain" description="Cytochrome C biogenesis protein transmembrane" evidence="7">
    <location>
        <begin position="18"/>
        <end position="207"/>
    </location>
</feature>
<evidence type="ECO:0000256" key="3">
    <source>
        <dbReference type="ARBA" id="ARBA00022692"/>
    </source>
</evidence>
<feature type="transmembrane region" description="Helical" evidence="6">
    <location>
        <begin position="213"/>
        <end position="234"/>
    </location>
</feature>
<evidence type="ECO:0000256" key="6">
    <source>
        <dbReference type="SAM" id="Phobius"/>
    </source>
</evidence>
<comment type="similarity">
    <text evidence="2">Belongs to the DsbD family.</text>
</comment>
<sequence>MGETFQQIAASGSLLPAIAVATIAGLLSFFSPCVIPLIPGYMSYATGISAADLNNPDAPRRTGRMLLGSTLFVLGFTVVFVTVGVLSGAAGNFLAEHSRPITVVLGLLVILLGLSFAGWLPFLQRDWRIHKVPAVGIAAAPMLGFLFGLGWTPCLGPTLAVIFNLGFNEGTAARGALLAVFYCLGLGVPFVLAGLAYHRMLGAFFFFRRHQVALMRIGGAMMVIVGVLLVSGLWNDFTTWFQTSLNSEFEVGV</sequence>
<dbReference type="InterPro" id="IPR003834">
    <property type="entry name" value="Cyt_c_assmbl_TM_dom"/>
</dbReference>
<evidence type="ECO:0000313" key="9">
    <source>
        <dbReference type="Proteomes" id="UP001596098"/>
    </source>
</evidence>
<name>A0ABW1QXM2_9ACTN</name>
<evidence type="ECO:0000256" key="5">
    <source>
        <dbReference type="ARBA" id="ARBA00023136"/>
    </source>
</evidence>
<evidence type="ECO:0000256" key="4">
    <source>
        <dbReference type="ARBA" id="ARBA00022989"/>
    </source>
</evidence>
<dbReference type="Pfam" id="PF02683">
    <property type="entry name" value="DsbD_TM"/>
    <property type="match status" value="1"/>
</dbReference>
<feature type="transmembrane region" description="Helical" evidence="6">
    <location>
        <begin position="172"/>
        <end position="192"/>
    </location>
</feature>
<dbReference type="RefSeq" id="WP_128221776.1">
    <property type="nucleotide sequence ID" value="NZ_CP034929.1"/>
</dbReference>
<dbReference type="PANTHER" id="PTHR31272">
    <property type="entry name" value="CYTOCHROME C-TYPE BIOGENESIS PROTEIN HI_1454-RELATED"/>
    <property type="match status" value="1"/>
</dbReference>
<evidence type="ECO:0000259" key="7">
    <source>
        <dbReference type="Pfam" id="PF02683"/>
    </source>
</evidence>
<reference evidence="9" key="1">
    <citation type="journal article" date="2019" name="Int. J. Syst. Evol. Microbiol.">
        <title>The Global Catalogue of Microorganisms (GCM) 10K type strain sequencing project: providing services to taxonomists for standard genome sequencing and annotation.</title>
        <authorList>
            <consortium name="The Broad Institute Genomics Platform"/>
            <consortium name="The Broad Institute Genome Sequencing Center for Infectious Disease"/>
            <person name="Wu L."/>
            <person name="Ma J."/>
        </authorList>
    </citation>
    <scope>NUCLEOTIDE SEQUENCE [LARGE SCALE GENOMIC DNA]</scope>
    <source>
        <strain evidence="9">DFY28</strain>
    </source>
</reference>
<protein>
    <submittedName>
        <fullName evidence="8">Cytochrome c biogenesis CcdA family protein</fullName>
    </submittedName>
</protein>
<keyword evidence="3 6" id="KW-0812">Transmembrane</keyword>
<evidence type="ECO:0000313" key="8">
    <source>
        <dbReference type="EMBL" id="MFC6154013.1"/>
    </source>
</evidence>
<evidence type="ECO:0000256" key="2">
    <source>
        <dbReference type="ARBA" id="ARBA00006143"/>
    </source>
</evidence>
<keyword evidence="9" id="KW-1185">Reference proteome</keyword>
<comment type="subcellular location">
    <subcellularLocation>
        <location evidence="1">Membrane</location>
        <topology evidence="1">Multi-pass membrane protein</topology>
    </subcellularLocation>
</comment>
<feature type="transmembrane region" description="Helical" evidence="6">
    <location>
        <begin position="101"/>
        <end position="120"/>
    </location>
</feature>
<dbReference type="EMBL" id="JBHSQI010000005">
    <property type="protein sequence ID" value="MFC6154013.1"/>
    <property type="molecule type" value="Genomic_DNA"/>
</dbReference>
<accession>A0ABW1QXM2</accession>
<keyword evidence="4 6" id="KW-1133">Transmembrane helix</keyword>
<dbReference type="PANTHER" id="PTHR31272:SF4">
    <property type="entry name" value="CYTOCHROME C-TYPE BIOGENESIS PROTEIN HI_1454-RELATED"/>
    <property type="match status" value="1"/>
</dbReference>